<dbReference type="RefSeq" id="WP_091790748.1">
    <property type="nucleotide sequence ID" value="NZ_FNAF01000001.1"/>
</dbReference>
<comment type="function">
    <text evidence="1">Site-specific tyrosine recombinase, which acts by catalyzing the cutting and rejoining of the recombining DNA molecules.</text>
</comment>
<dbReference type="SUPFAM" id="SSF56349">
    <property type="entry name" value="DNA breaking-rejoining enzymes"/>
    <property type="match status" value="1"/>
</dbReference>
<comment type="similarity">
    <text evidence="2">Belongs to the 'phage' integrase family.</text>
</comment>
<evidence type="ECO:0000256" key="4">
    <source>
        <dbReference type="ARBA" id="ARBA00023125"/>
    </source>
</evidence>
<dbReference type="PROSITE" id="PS51900">
    <property type="entry name" value="CB"/>
    <property type="match status" value="1"/>
</dbReference>
<dbReference type="PANTHER" id="PTHR30349">
    <property type="entry name" value="PHAGE INTEGRASE-RELATED"/>
    <property type="match status" value="1"/>
</dbReference>
<dbReference type="EMBL" id="FNAF01000001">
    <property type="protein sequence ID" value="SDD04826.1"/>
    <property type="molecule type" value="Genomic_DNA"/>
</dbReference>
<keyword evidence="10" id="KW-1185">Reference proteome</keyword>
<dbReference type="Gene3D" id="1.10.150.130">
    <property type="match status" value="1"/>
</dbReference>
<dbReference type="InterPro" id="IPR044068">
    <property type="entry name" value="CB"/>
</dbReference>
<dbReference type="Pfam" id="PF00589">
    <property type="entry name" value="Phage_integrase"/>
    <property type="match status" value="1"/>
</dbReference>
<keyword evidence="4 6" id="KW-0238">DNA-binding</keyword>
<dbReference type="AlphaFoldDB" id="A0A1G6RLN4"/>
<dbReference type="GO" id="GO:0006310">
    <property type="term" value="P:DNA recombination"/>
    <property type="evidence" value="ECO:0007669"/>
    <property type="project" value="UniProtKB-KW"/>
</dbReference>
<evidence type="ECO:0000259" key="8">
    <source>
        <dbReference type="PROSITE" id="PS51900"/>
    </source>
</evidence>
<evidence type="ECO:0000259" key="7">
    <source>
        <dbReference type="PROSITE" id="PS51898"/>
    </source>
</evidence>
<keyword evidence="3" id="KW-0229">DNA integration</keyword>
<dbReference type="STRING" id="2741.SAMN04489866_10146"/>
<feature type="domain" description="Core-binding (CB)" evidence="8">
    <location>
        <begin position="78"/>
        <end position="160"/>
    </location>
</feature>
<keyword evidence="5" id="KW-0233">DNA recombination</keyword>
<evidence type="ECO:0000313" key="9">
    <source>
        <dbReference type="EMBL" id="SDD04826.1"/>
    </source>
</evidence>
<dbReference type="InterPro" id="IPR004107">
    <property type="entry name" value="Integrase_SAM-like_N"/>
</dbReference>
<dbReference type="InterPro" id="IPR002104">
    <property type="entry name" value="Integrase_catalytic"/>
</dbReference>
<organism evidence="9 10">
    <name type="scientific">Peptococcus niger</name>
    <dbReference type="NCBI Taxonomy" id="2741"/>
    <lineage>
        <taxon>Bacteria</taxon>
        <taxon>Bacillati</taxon>
        <taxon>Bacillota</taxon>
        <taxon>Clostridia</taxon>
        <taxon>Eubacteriales</taxon>
        <taxon>Peptococcaceae</taxon>
        <taxon>Peptococcus</taxon>
    </lineage>
</organism>
<evidence type="ECO:0000256" key="1">
    <source>
        <dbReference type="ARBA" id="ARBA00003283"/>
    </source>
</evidence>
<dbReference type="InterPro" id="IPR013762">
    <property type="entry name" value="Integrase-like_cat_sf"/>
</dbReference>
<protein>
    <submittedName>
        <fullName evidence="9">Site-specific recombinase XerD</fullName>
    </submittedName>
</protein>
<dbReference type="PROSITE" id="PS51898">
    <property type="entry name" value="TYR_RECOMBINASE"/>
    <property type="match status" value="1"/>
</dbReference>
<gene>
    <name evidence="9" type="ORF">SAMN04489866_10146</name>
</gene>
<accession>A0A1G6RLN4</accession>
<dbReference type="GO" id="GO:0003677">
    <property type="term" value="F:DNA binding"/>
    <property type="evidence" value="ECO:0007669"/>
    <property type="project" value="UniProtKB-UniRule"/>
</dbReference>
<dbReference type="Proteomes" id="UP000198995">
    <property type="component" value="Unassembled WGS sequence"/>
</dbReference>
<evidence type="ECO:0000256" key="6">
    <source>
        <dbReference type="PROSITE-ProRule" id="PRU01248"/>
    </source>
</evidence>
<evidence type="ECO:0000256" key="3">
    <source>
        <dbReference type="ARBA" id="ARBA00022908"/>
    </source>
</evidence>
<name>A0A1G6RLN4_PEPNI</name>
<proteinExistence type="inferred from homology"/>
<feature type="domain" description="Tyr recombinase" evidence="7">
    <location>
        <begin position="181"/>
        <end position="381"/>
    </location>
</feature>
<dbReference type="GO" id="GO:0015074">
    <property type="term" value="P:DNA integration"/>
    <property type="evidence" value="ECO:0007669"/>
    <property type="project" value="UniProtKB-KW"/>
</dbReference>
<dbReference type="InterPro" id="IPR010998">
    <property type="entry name" value="Integrase_recombinase_N"/>
</dbReference>
<evidence type="ECO:0000313" key="10">
    <source>
        <dbReference type="Proteomes" id="UP000198995"/>
    </source>
</evidence>
<dbReference type="PANTHER" id="PTHR30349:SF64">
    <property type="entry name" value="PROPHAGE INTEGRASE INTD-RELATED"/>
    <property type="match status" value="1"/>
</dbReference>
<evidence type="ECO:0000256" key="5">
    <source>
        <dbReference type="ARBA" id="ARBA00023172"/>
    </source>
</evidence>
<dbReference type="InterPro" id="IPR050090">
    <property type="entry name" value="Tyrosine_recombinase_XerCD"/>
</dbReference>
<evidence type="ECO:0000256" key="2">
    <source>
        <dbReference type="ARBA" id="ARBA00008857"/>
    </source>
</evidence>
<dbReference type="InterPro" id="IPR011010">
    <property type="entry name" value="DNA_brk_join_enz"/>
</dbReference>
<dbReference type="OrthoDB" id="9769726at2"/>
<dbReference type="Pfam" id="PF14659">
    <property type="entry name" value="Phage_int_SAM_3"/>
    <property type="match status" value="1"/>
</dbReference>
<reference evidence="9 10" key="1">
    <citation type="submission" date="2016-10" db="EMBL/GenBank/DDBJ databases">
        <authorList>
            <person name="de Groot N.N."/>
        </authorList>
    </citation>
    <scope>NUCLEOTIDE SEQUENCE [LARGE SCALE GENOMIC DNA]</scope>
    <source>
        <strain evidence="9 10">DSM 20475</strain>
    </source>
</reference>
<dbReference type="Gene3D" id="1.10.443.10">
    <property type="entry name" value="Intergrase catalytic core"/>
    <property type="match status" value="1"/>
</dbReference>
<sequence length="388" mass="44534">MYEFTPLGEGSFFKRKTGRMAGKFVAERHYLIDGEKKCKAFYATTKKAAKARMASYEEQMYLKLERSQHAYQTDLQEMTTAEWIYCWLITFKQDQTKPSTYTSYLSYLRNQIVPHLDHITLKDLDTMQLQIYYNDRSKDLSPASIRKLNAIVSQALDAAVDYKIIPQNPAPKCKKPKIKKTRPRVLTHEEQEKFLTTLSPTDPFTPIYLTMLGAGLRIGEALALNIQDIDFTKNAIHVSHTLPRQGHYTVHNLPTTKDWEDRYLPLSPPLKTALKAQITRLKELHLIAGKPWTNNTFIFQTSNLTPYCQTNVLKHLKRLLKKAGLPDDITNHTLRHTFATRLVEQGTDISIVKELLGHEDISTTADYYIDISTDLLDAQLEKISAILA</sequence>